<name>U3BNM8_VIBPR</name>
<evidence type="ECO:0000313" key="3">
    <source>
        <dbReference type="EMBL" id="GAD68183.1"/>
    </source>
</evidence>
<evidence type="ECO:0000313" key="4">
    <source>
        <dbReference type="Proteomes" id="UP000016570"/>
    </source>
</evidence>
<dbReference type="Gene3D" id="3.40.190.10">
    <property type="entry name" value="Periplasmic binding protein-like II"/>
    <property type="match status" value="2"/>
</dbReference>
<reference evidence="3 4" key="1">
    <citation type="submission" date="2013-09" db="EMBL/GenBank/DDBJ databases">
        <title>Whole genome shotgun sequence of Vibrio proteolyticus NBRC 13287.</title>
        <authorList>
            <person name="Isaki S."/>
            <person name="Hosoyama A."/>
            <person name="Numata M."/>
            <person name="Hashimoto M."/>
            <person name="Hosoyama Y."/>
            <person name="Tsuchikane K."/>
            <person name="Noguchi M."/>
            <person name="Hirakata S."/>
            <person name="Ichikawa N."/>
            <person name="Ohji S."/>
            <person name="Yamazoe A."/>
            <person name="Fujita N."/>
        </authorList>
    </citation>
    <scope>NUCLEOTIDE SEQUENCE [LARGE SCALE GENOMIC DNA]</scope>
    <source>
        <strain evidence="3 4">NBRC 13287</strain>
    </source>
</reference>
<dbReference type="InterPro" id="IPR001638">
    <property type="entry name" value="Solute-binding_3/MltF_N"/>
</dbReference>
<dbReference type="SUPFAM" id="SSF53850">
    <property type="entry name" value="Periplasmic binding protein-like II"/>
    <property type="match status" value="1"/>
</dbReference>
<keyword evidence="1" id="KW-0732">Signal</keyword>
<feature type="chain" id="PRO_5004640403" description="Solute-binding protein family 3/N-terminal domain-containing protein" evidence="1">
    <location>
        <begin position="23"/>
        <end position="252"/>
    </location>
</feature>
<evidence type="ECO:0000256" key="1">
    <source>
        <dbReference type="SAM" id="SignalP"/>
    </source>
</evidence>
<feature type="domain" description="Solute-binding protein family 3/N-terminal" evidence="2">
    <location>
        <begin position="30"/>
        <end position="251"/>
    </location>
</feature>
<keyword evidence="4" id="KW-1185">Reference proteome</keyword>
<dbReference type="STRING" id="1219065.VPR01S_11_01770"/>
<protein>
    <recommendedName>
        <fullName evidence="2">Solute-binding protein family 3/N-terminal domain-containing protein</fullName>
    </recommendedName>
</protein>
<comment type="caution">
    <text evidence="3">The sequence shown here is derived from an EMBL/GenBank/DDBJ whole genome shotgun (WGS) entry which is preliminary data.</text>
</comment>
<dbReference type="RefSeq" id="WP_021706154.1">
    <property type="nucleotide sequence ID" value="NZ_BATJ01000011.1"/>
</dbReference>
<dbReference type="AlphaFoldDB" id="U3BNM8"/>
<dbReference type="eggNOG" id="COG0834">
    <property type="taxonomic scope" value="Bacteria"/>
</dbReference>
<accession>U3BNM8</accession>
<dbReference type="Proteomes" id="UP000016570">
    <property type="component" value="Unassembled WGS sequence"/>
</dbReference>
<sequence>MRIIATLLSVIVSCLLSASLSAKTINYYVIANQAQPFQIEENGEKQSGMVTDIVRKVFENSDYEIVYHTYPFNRMIATLEAGGEPNWITFGSPNWGKVQAENLSDKPIYTVKHTLVTSKRNAFEFNGMESMKGKGVVLLLGFDYPDLLPYIENGTVEDIRVKDYQAAFRVVQRTPGDTAFVEMASRVKYNMKKLGLNPQDFITQPFSTVIPDYSIYLAFSHQMEPEIQDFINQRLEQMRVSGELDAIIANYI</sequence>
<gene>
    <name evidence="3" type="ORF">VPR01S_11_01770</name>
</gene>
<dbReference type="Pfam" id="PF00497">
    <property type="entry name" value="SBP_bac_3"/>
    <property type="match status" value="1"/>
</dbReference>
<organism evidence="3 4">
    <name type="scientific">Vibrio proteolyticus NBRC 13287</name>
    <dbReference type="NCBI Taxonomy" id="1219065"/>
    <lineage>
        <taxon>Bacteria</taxon>
        <taxon>Pseudomonadati</taxon>
        <taxon>Pseudomonadota</taxon>
        <taxon>Gammaproteobacteria</taxon>
        <taxon>Vibrionales</taxon>
        <taxon>Vibrionaceae</taxon>
        <taxon>Vibrio</taxon>
    </lineage>
</organism>
<evidence type="ECO:0000259" key="2">
    <source>
        <dbReference type="Pfam" id="PF00497"/>
    </source>
</evidence>
<feature type="signal peptide" evidence="1">
    <location>
        <begin position="1"/>
        <end position="22"/>
    </location>
</feature>
<dbReference type="EMBL" id="BATJ01000011">
    <property type="protein sequence ID" value="GAD68183.1"/>
    <property type="molecule type" value="Genomic_DNA"/>
</dbReference>
<proteinExistence type="predicted"/>